<feature type="transmembrane region" description="Helical" evidence="9">
    <location>
        <begin position="280"/>
        <end position="302"/>
    </location>
</feature>
<evidence type="ECO:0000256" key="5">
    <source>
        <dbReference type="ARBA" id="ARBA00023040"/>
    </source>
</evidence>
<feature type="transmembrane region" description="Helical" evidence="9">
    <location>
        <begin position="135"/>
        <end position="156"/>
    </location>
</feature>
<dbReference type="PANTHER" id="PTHR24229">
    <property type="entry name" value="NEUROPEPTIDES RECEPTOR"/>
    <property type="match status" value="1"/>
</dbReference>
<reference evidence="11" key="1">
    <citation type="submission" date="2021-02" db="EMBL/GenBank/DDBJ databases">
        <authorList>
            <person name="Nowell W R."/>
        </authorList>
    </citation>
    <scope>NUCLEOTIDE SEQUENCE</scope>
</reference>
<dbReference type="AlphaFoldDB" id="A0A813XH59"/>
<feature type="transmembrane region" description="Helical" evidence="9">
    <location>
        <begin position="176"/>
        <end position="204"/>
    </location>
</feature>
<dbReference type="GO" id="GO:0005886">
    <property type="term" value="C:plasma membrane"/>
    <property type="evidence" value="ECO:0007669"/>
    <property type="project" value="UniProtKB-SubCell"/>
</dbReference>
<protein>
    <recommendedName>
        <fullName evidence="10">G-protein coupled receptors family 1 profile domain-containing protein</fullName>
    </recommendedName>
</protein>
<feature type="transmembrane region" description="Helical" evidence="9">
    <location>
        <begin position="54"/>
        <end position="76"/>
    </location>
</feature>
<evidence type="ECO:0000313" key="12">
    <source>
        <dbReference type="Proteomes" id="UP000663828"/>
    </source>
</evidence>
<keyword evidence="6 9" id="KW-0472">Membrane</keyword>
<comment type="caution">
    <text evidence="11">The sequence shown here is derived from an EMBL/GenBank/DDBJ whole genome shotgun (WGS) entry which is preliminary data.</text>
</comment>
<comment type="subcellular location">
    <subcellularLocation>
        <location evidence="1">Cell membrane</location>
        <topology evidence="1">Multi-pass membrane protein</topology>
    </subcellularLocation>
</comment>
<keyword evidence="3 9" id="KW-0812">Transmembrane</keyword>
<keyword evidence="2" id="KW-1003">Cell membrane</keyword>
<feature type="domain" description="G-protein coupled receptors family 1 profile" evidence="10">
    <location>
        <begin position="34"/>
        <end position="299"/>
    </location>
</feature>
<dbReference type="Proteomes" id="UP000663828">
    <property type="component" value="Unassembled WGS sequence"/>
</dbReference>
<evidence type="ECO:0000256" key="7">
    <source>
        <dbReference type="ARBA" id="ARBA00023170"/>
    </source>
</evidence>
<keyword evidence="4 9" id="KW-1133">Transmembrane helix</keyword>
<evidence type="ECO:0000256" key="2">
    <source>
        <dbReference type="ARBA" id="ARBA00022475"/>
    </source>
</evidence>
<feature type="transmembrane region" description="Helical" evidence="9">
    <location>
        <begin position="22"/>
        <end position="42"/>
    </location>
</feature>
<dbReference type="Pfam" id="PF00001">
    <property type="entry name" value="7tm_1"/>
    <property type="match status" value="1"/>
</dbReference>
<feature type="transmembrane region" description="Helical" evidence="9">
    <location>
        <begin position="96"/>
        <end position="115"/>
    </location>
</feature>
<evidence type="ECO:0000313" key="11">
    <source>
        <dbReference type="EMBL" id="CAF0866810.1"/>
    </source>
</evidence>
<dbReference type="GO" id="GO:0043005">
    <property type="term" value="C:neuron projection"/>
    <property type="evidence" value="ECO:0007669"/>
    <property type="project" value="TreeGrafter"/>
</dbReference>
<evidence type="ECO:0000256" key="3">
    <source>
        <dbReference type="ARBA" id="ARBA00022692"/>
    </source>
</evidence>
<dbReference type="PROSITE" id="PS50262">
    <property type="entry name" value="G_PROTEIN_RECEP_F1_2"/>
    <property type="match status" value="1"/>
</dbReference>
<dbReference type="SUPFAM" id="SSF81321">
    <property type="entry name" value="Family A G protein-coupled receptor-like"/>
    <property type="match status" value="1"/>
</dbReference>
<dbReference type="GO" id="GO:0004930">
    <property type="term" value="F:G protein-coupled receptor activity"/>
    <property type="evidence" value="ECO:0007669"/>
    <property type="project" value="UniProtKB-KW"/>
</dbReference>
<dbReference type="EMBL" id="CAJNOR010000284">
    <property type="protein sequence ID" value="CAF0866810.1"/>
    <property type="molecule type" value="Genomic_DNA"/>
</dbReference>
<sequence>MSSSLYDLILSIYNATIDMYKIIPPIHIALGTFGNVFNMIIFTRPNLRNNPCSIYFLASSINNFFFIYLLTALRYISFMFDLNFTQSSNLLCKISILVQYVPFSLAIWFPVLASIDRFLSSSRTVRLRQLSSVSVARRVIIGIYIVFLLIHAHMPIFYESAWDNGAFGCGISSYQYFLFFTFFGPIVACLLPIVLMCIFAILIVHNVRSTRNRVFQQTGAARNERLRSEDRQMGTMLLFQILVTILLSLPYVSTSLYYAFDLVILDNTLSLLGQIIFRCAQALAMFLFYTNSITGFYIYTLTSPKFRAEMQRCVRRGYHAMLTKLGLVEFDPLRPRPVPLNNNPLVVVNITVKSREEKENNPTQQTRTVNILSGIRKTTVY</sequence>
<evidence type="ECO:0000256" key="1">
    <source>
        <dbReference type="ARBA" id="ARBA00004651"/>
    </source>
</evidence>
<dbReference type="PANTHER" id="PTHR24229:SF40">
    <property type="entry name" value="ALLATOSTATIN C RECEPTOR 1-RELATED"/>
    <property type="match status" value="1"/>
</dbReference>
<evidence type="ECO:0000256" key="6">
    <source>
        <dbReference type="ARBA" id="ARBA00023136"/>
    </source>
</evidence>
<dbReference type="GO" id="GO:0042277">
    <property type="term" value="F:peptide binding"/>
    <property type="evidence" value="ECO:0007669"/>
    <property type="project" value="TreeGrafter"/>
</dbReference>
<keyword evidence="5" id="KW-0297">G-protein coupled receptor</keyword>
<evidence type="ECO:0000259" key="10">
    <source>
        <dbReference type="PROSITE" id="PS50262"/>
    </source>
</evidence>
<evidence type="ECO:0000256" key="9">
    <source>
        <dbReference type="SAM" id="Phobius"/>
    </source>
</evidence>
<dbReference type="Gene3D" id="1.20.1070.10">
    <property type="entry name" value="Rhodopsin 7-helix transmembrane proteins"/>
    <property type="match status" value="1"/>
</dbReference>
<keyword evidence="7" id="KW-0675">Receptor</keyword>
<evidence type="ECO:0000256" key="4">
    <source>
        <dbReference type="ARBA" id="ARBA00022989"/>
    </source>
</evidence>
<organism evidence="11 12">
    <name type="scientific">Adineta ricciae</name>
    <name type="common">Rotifer</name>
    <dbReference type="NCBI Taxonomy" id="249248"/>
    <lineage>
        <taxon>Eukaryota</taxon>
        <taxon>Metazoa</taxon>
        <taxon>Spiralia</taxon>
        <taxon>Gnathifera</taxon>
        <taxon>Rotifera</taxon>
        <taxon>Eurotatoria</taxon>
        <taxon>Bdelloidea</taxon>
        <taxon>Adinetida</taxon>
        <taxon>Adinetidae</taxon>
        <taxon>Adineta</taxon>
    </lineage>
</organism>
<proteinExistence type="predicted"/>
<gene>
    <name evidence="11" type="ORF">XAT740_LOCUS6280</name>
</gene>
<keyword evidence="12" id="KW-1185">Reference proteome</keyword>
<name>A0A813XH59_ADIRI</name>
<accession>A0A813XH59</accession>
<dbReference type="InterPro" id="IPR000276">
    <property type="entry name" value="GPCR_Rhodpsn"/>
</dbReference>
<keyword evidence="8" id="KW-0807">Transducer</keyword>
<evidence type="ECO:0000256" key="8">
    <source>
        <dbReference type="ARBA" id="ARBA00023224"/>
    </source>
</evidence>
<dbReference type="InterPro" id="IPR017452">
    <property type="entry name" value="GPCR_Rhodpsn_7TM"/>
</dbReference>
<feature type="transmembrane region" description="Helical" evidence="9">
    <location>
        <begin position="237"/>
        <end position="260"/>
    </location>
</feature>